<gene>
    <name evidence="3" type="ORF">GCM10009422_13650</name>
</gene>
<dbReference type="EMBL" id="BAAAGA010000002">
    <property type="protein sequence ID" value="GAA0619409.1"/>
    <property type="molecule type" value="Genomic_DNA"/>
</dbReference>
<dbReference type="Proteomes" id="UP001501352">
    <property type="component" value="Unassembled WGS sequence"/>
</dbReference>
<feature type="region of interest" description="Disordered" evidence="1">
    <location>
        <begin position="339"/>
        <end position="396"/>
    </location>
</feature>
<evidence type="ECO:0000256" key="1">
    <source>
        <dbReference type="SAM" id="MobiDB-lite"/>
    </source>
</evidence>
<comment type="caution">
    <text evidence="3">The sequence shown here is derived from an EMBL/GenBank/DDBJ whole genome shotgun (WGS) entry which is preliminary data.</text>
</comment>
<feature type="chain" id="PRO_5046452429" description="DUF3829 domain-containing protein" evidence="2">
    <location>
        <begin position="26"/>
        <end position="396"/>
    </location>
</feature>
<sequence>MPKFPVRGVCAAAAALLLASCGTTAAEKAAEAEAARIAAELAARTPPPIALADSVAESAAIYLSFTRDMATIQGGFASAAEVQAALRRGAAYDPTQLSRGMVAYGAIVALQSPEFVAGVRQYASHASVRQELANNIAADPRWVLNLPGADAGAGLVMAVLRDDIDALSRAADSIETDAYTIQNRGDPRRAWAVAHVADRSQRLDAVKAGATRTMLAPEAEVARLRSAALAGSGLGIATDRRREAPYPPIVEQALALAALAALGEGGNPAQSRTDALQTETVSQGCLTESKLNLYQCLAASRPSYEDMFCLGRHIVRDLATCARGASQPAAIVSVSDVSVAPEPPQPRITPSALQPSPVPAPAIQTPAGQPVTISPTPSPPGRVLSPTERLNRAPGG</sequence>
<reference evidence="3 4" key="1">
    <citation type="journal article" date="2019" name="Int. J. Syst. Evol. Microbiol.">
        <title>The Global Catalogue of Microorganisms (GCM) 10K type strain sequencing project: providing services to taxonomists for standard genome sequencing and annotation.</title>
        <authorList>
            <consortium name="The Broad Institute Genomics Platform"/>
            <consortium name="The Broad Institute Genome Sequencing Center for Infectious Disease"/>
            <person name="Wu L."/>
            <person name="Ma J."/>
        </authorList>
    </citation>
    <scope>NUCLEOTIDE SEQUENCE [LARGE SCALE GENOMIC DNA]</scope>
    <source>
        <strain evidence="3 4">JCM 12928</strain>
    </source>
</reference>
<evidence type="ECO:0000313" key="4">
    <source>
        <dbReference type="Proteomes" id="UP001501352"/>
    </source>
</evidence>
<dbReference type="PROSITE" id="PS51257">
    <property type="entry name" value="PROKAR_LIPOPROTEIN"/>
    <property type="match status" value="1"/>
</dbReference>
<evidence type="ECO:0000256" key="2">
    <source>
        <dbReference type="SAM" id="SignalP"/>
    </source>
</evidence>
<protein>
    <recommendedName>
        <fullName evidence="5">DUF3829 domain-containing protein</fullName>
    </recommendedName>
</protein>
<feature type="signal peptide" evidence="2">
    <location>
        <begin position="1"/>
        <end position="25"/>
    </location>
</feature>
<dbReference type="RefSeq" id="WP_343792020.1">
    <property type="nucleotide sequence ID" value="NZ_BAAAGA010000002.1"/>
</dbReference>
<name>A0ABN1GTY7_9CAUL</name>
<evidence type="ECO:0000313" key="3">
    <source>
        <dbReference type="EMBL" id="GAA0619409.1"/>
    </source>
</evidence>
<proteinExistence type="predicted"/>
<keyword evidence="2" id="KW-0732">Signal</keyword>
<keyword evidence="4" id="KW-1185">Reference proteome</keyword>
<organism evidence="3 4">
    <name type="scientific">Brevundimonas kwangchunensis</name>
    <dbReference type="NCBI Taxonomy" id="322163"/>
    <lineage>
        <taxon>Bacteria</taxon>
        <taxon>Pseudomonadati</taxon>
        <taxon>Pseudomonadota</taxon>
        <taxon>Alphaproteobacteria</taxon>
        <taxon>Caulobacterales</taxon>
        <taxon>Caulobacteraceae</taxon>
        <taxon>Brevundimonas</taxon>
    </lineage>
</organism>
<accession>A0ABN1GTY7</accession>
<evidence type="ECO:0008006" key="5">
    <source>
        <dbReference type="Google" id="ProtNLM"/>
    </source>
</evidence>